<accession>A0A8J2NVT0</accession>
<keyword evidence="1" id="KW-0812">Transmembrane</keyword>
<dbReference type="EMBL" id="CAJVCH010068550">
    <property type="protein sequence ID" value="CAG7720227.1"/>
    <property type="molecule type" value="Genomic_DNA"/>
</dbReference>
<protein>
    <submittedName>
        <fullName evidence="2">Uncharacterized protein</fullName>
    </submittedName>
</protein>
<evidence type="ECO:0000313" key="2">
    <source>
        <dbReference type="EMBL" id="CAG7720227.1"/>
    </source>
</evidence>
<feature type="transmembrane region" description="Helical" evidence="1">
    <location>
        <begin position="141"/>
        <end position="161"/>
    </location>
</feature>
<evidence type="ECO:0000313" key="3">
    <source>
        <dbReference type="Proteomes" id="UP000708208"/>
    </source>
</evidence>
<comment type="caution">
    <text evidence="2">The sequence shown here is derived from an EMBL/GenBank/DDBJ whole genome shotgun (WGS) entry which is preliminary data.</text>
</comment>
<proteinExistence type="predicted"/>
<organism evidence="2 3">
    <name type="scientific">Allacma fusca</name>
    <dbReference type="NCBI Taxonomy" id="39272"/>
    <lineage>
        <taxon>Eukaryota</taxon>
        <taxon>Metazoa</taxon>
        <taxon>Ecdysozoa</taxon>
        <taxon>Arthropoda</taxon>
        <taxon>Hexapoda</taxon>
        <taxon>Collembola</taxon>
        <taxon>Symphypleona</taxon>
        <taxon>Sminthuridae</taxon>
        <taxon>Allacma</taxon>
    </lineage>
</organism>
<dbReference type="AlphaFoldDB" id="A0A8J2NVT0"/>
<sequence>MARTVYDFHTHGLAVPGEKCVPAEEKLIEGIFTTKQEHNRQKDAKKILLQICGSWLGYYCDTATGRCDCKSAIMTWEKIPVETQGCHILVGEPCGTEDSTTKLLHDCVNGATCSQDICTCTFPGLKNCTSAKEIPRQVNNASLRLLSTQTFMLMTVAVIILEIL</sequence>
<evidence type="ECO:0000256" key="1">
    <source>
        <dbReference type="SAM" id="Phobius"/>
    </source>
</evidence>
<name>A0A8J2NVT0_9HEXA</name>
<keyword evidence="1" id="KW-0472">Membrane</keyword>
<gene>
    <name evidence="2" type="ORF">AFUS01_LOCUS9513</name>
</gene>
<keyword evidence="1" id="KW-1133">Transmembrane helix</keyword>
<reference evidence="2" key="1">
    <citation type="submission" date="2021-06" db="EMBL/GenBank/DDBJ databases">
        <authorList>
            <person name="Hodson N. C."/>
            <person name="Mongue J. A."/>
            <person name="Jaron S. K."/>
        </authorList>
    </citation>
    <scope>NUCLEOTIDE SEQUENCE</scope>
</reference>
<dbReference type="Proteomes" id="UP000708208">
    <property type="component" value="Unassembled WGS sequence"/>
</dbReference>
<keyword evidence="3" id="KW-1185">Reference proteome</keyword>